<feature type="transmembrane region" description="Helical" evidence="6">
    <location>
        <begin position="256"/>
        <end position="278"/>
    </location>
</feature>
<evidence type="ECO:0000256" key="4">
    <source>
        <dbReference type="ARBA" id="ARBA00022989"/>
    </source>
</evidence>
<organism evidence="8 9">
    <name type="scientific">Coccomyxa viridis</name>
    <dbReference type="NCBI Taxonomy" id="1274662"/>
    <lineage>
        <taxon>Eukaryota</taxon>
        <taxon>Viridiplantae</taxon>
        <taxon>Chlorophyta</taxon>
        <taxon>core chlorophytes</taxon>
        <taxon>Trebouxiophyceae</taxon>
        <taxon>Trebouxiophyceae incertae sedis</taxon>
        <taxon>Coccomyxaceae</taxon>
        <taxon>Coccomyxa</taxon>
    </lineage>
</organism>
<keyword evidence="5 6" id="KW-0472">Membrane</keyword>
<dbReference type="Proteomes" id="UP001497392">
    <property type="component" value="Unassembled WGS sequence"/>
</dbReference>
<dbReference type="InterPro" id="IPR013057">
    <property type="entry name" value="AA_transpt_TM"/>
</dbReference>
<feature type="transmembrane region" description="Helical" evidence="6">
    <location>
        <begin position="324"/>
        <end position="349"/>
    </location>
</feature>
<accession>A0ABP1G5Q4</accession>
<evidence type="ECO:0000256" key="1">
    <source>
        <dbReference type="ARBA" id="ARBA00004141"/>
    </source>
</evidence>
<feature type="transmembrane region" description="Helical" evidence="6">
    <location>
        <begin position="169"/>
        <end position="191"/>
    </location>
</feature>
<evidence type="ECO:0000259" key="7">
    <source>
        <dbReference type="Pfam" id="PF01490"/>
    </source>
</evidence>
<sequence>MGSALFPIPLAFQNTGIVAALAAMIIVAMATIYTVELLIAQATVTGMRDYGALSKAIGGYWYKLFTEICIVIMFLGSIIGGLVQCGQIFLSTADLFSAHIADWLQWRGGSLFMVFTTIFIFPACMVEFMTQLEYVSAAGFLFVLMLLITVAVEACTSGLPAIHNGVFQIIGFQSIYLFAGAVSTIAFAFYIHPITMCMLREMPHSKSGYSILAWSVRIVVCLICSTTYFVLGFFGAARWGSATKENILQNSWGPPLYQGVLNILLGIYLALTNPPLVYPIAHVLRGWLPGKGYGLLRRMMIITIILMVCLAVSLAAPYNSSQIVVATGASGVFLTRYFIPCLSHIVLYCGR</sequence>
<comment type="caution">
    <text evidence="8">The sequence shown here is derived from an EMBL/GenBank/DDBJ whole genome shotgun (WGS) entry which is preliminary data.</text>
</comment>
<keyword evidence="9" id="KW-1185">Reference proteome</keyword>
<keyword evidence="3" id="KW-0029">Amino-acid transport</keyword>
<evidence type="ECO:0000256" key="3">
    <source>
        <dbReference type="ARBA" id="ARBA00022970"/>
    </source>
</evidence>
<comment type="subcellular location">
    <subcellularLocation>
        <location evidence="1">Membrane</location>
        <topology evidence="1">Multi-pass membrane protein</topology>
    </subcellularLocation>
</comment>
<name>A0ABP1G5Q4_9CHLO</name>
<proteinExistence type="predicted"/>
<keyword evidence="3" id="KW-0813">Transport</keyword>
<dbReference type="EMBL" id="CAXHTA020000015">
    <property type="protein sequence ID" value="CAL5226106.1"/>
    <property type="molecule type" value="Genomic_DNA"/>
</dbReference>
<feature type="transmembrane region" description="Helical" evidence="6">
    <location>
        <begin position="16"/>
        <end position="39"/>
    </location>
</feature>
<feature type="transmembrane region" description="Helical" evidence="6">
    <location>
        <begin position="140"/>
        <end position="163"/>
    </location>
</feature>
<evidence type="ECO:0000256" key="6">
    <source>
        <dbReference type="SAM" id="Phobius"/>
    </source>
</evidence>
<evidence type="ECO:0000313" key="9">
    <source>
        <dbReference type="Proteomes" id="UP001497392"/>
    </source>
</evidence>
<gene>
    <name evidence="8" type="primary">g8923</name>
    <name evidence="8" type="ORF">VP750_LOCUS8012</name>
</gene>
<dbReference type="Pfam" id="PF01490">
    <property type="entry name" value="Aa_trans"/>
    <property type="match status" value="1"/>
</dbReference>
<protein>
    <submittedName>
        <fullName evidence="8">G8923 protein</fullName>
    </submittedName>
</protein>
<feature type="transmembrane region" description="Helical" evidence="6">
    <location>
        <begin position="60"/>
        <end position="90"/>
    </location>
</feature>
<dbReference type="PANTHER" id="PTHR22950">
    <property type="entry name" value="AMINO ACID TRANSPORTER"/>
    <property type="match status" value="1"/>
</dbReference>
<feature type="transmembrane region" description="Helical" evidence="6">
    <location>
        <begin position="211"/>
        <end position="236"/>
    </location>
</feature>
<dbReference type="PANTHER" id="PTHR22950:SF702">
    <property type="entry name" value="AMINO ACID TRANSPORTER PROTEIN"/>
    <property type="match status" value="1"/>
</dbReference>
<feature type="transmembrane region" description="Helical" evidence="6">
    <location>
        <begin position="110"/>
        <end position="128"/>
    </location>
</feature>
<keyword evidence="4 6" id="KW-1133">Transmembrane helix</keyword>
<reference evidence="8 9" key="1">
    <citation type="submission" date="2024-06" db="EMBL/GenBank/DDBJ databases">
        <authorList>
            <person name="Kraege A."/>
            <person name="Thomma B."/>
        </authorList>
    </citation>
    <scope>NUCLEOTIDE SEQUENCE [LARGE SCALE GENOMIC DNA]</scope>
</reference>
<evidence type="ECO:0000256" key="2">
    <source>
        <dbReference type="ARBA" id="ARBA00022692"/>
    </source>
</evidence>
<evidence type="ECO:0000256" key="5">
    <source>
        <dbReference type="ARBA" id="ARBA00023136"/>
    </source>
</evidence>
<feature type="domain" description="Amino acid transporter transmembrane" evidence="7">
    <location>
        <begin position="1"/>
        <end position="347"/>
    </location>
</feature>
<keyword evidence="2 6" id="KW-0812">Transmembrane</keyword>
<feature type="transmembrane region" description="Helical" evidence="6">
    <location>
        <begin position="299"/>
        <end position="318"/>
    </location>
</feature>
<evidence type="ECO:0000313" key="8">
    <source>
        <dbReference type="EMBL" id="CAL5226106.1"/>
    </source>
</evidence>